<reference evidence="4" key="1">
    <citation type="submission" date="2020-10" db="EMBL/GenBank/DDBJ databases">
        <authorList>
            <person name="Gilroy R."/>
        </authorList>
    </citation>
    <scope>NUCLEOTIDE SEQUENCE</scope>
    <source>
        <strain evidence="4">2830</strain>
    </source>
</reference>
<dbReference type="Gene3D" id="3.40.50.720">
    <property type="entry name" value="NAD(P)-binding Rossmann-like Domain"/>
    <property type="match status" value="1"/>
</dbReference>
<name>A0A9D1HJ36_9FIRM</name>
<evidence type="ECO:0000256" key="3">
    <source>
        <dbReference type="ARBA" id="ARBA00023221"/>
    </source>
</evidence>
<dbReference type="SUPFAM" id="SSF51735">
    <property type="entry name" value="NAD(P)-binding Rossmann-fold domains"/>
    <property type="match status" value="1"/>
</dbReference>
<dbReference type="PRINTS" id="PR00081">
    <property type="entry name" value="GDHRDH"/>
</dbReference>
<organism evidence="4 5">
    <name type="scientific">Candidatus Avidehalobacter gallistercoris</name>
    <dbReference type="NCBI Taxonomy" id="2840694"/>
    <lineage>
        <taxon>Bacteria</taxon>
        <taxon>Bacillati</taxon>
        <taxon>Bacillota</taxon>
        <taxon>Clostridia</taxon>
        <taxon>Eubacteriales</taxon>
        <taxon>Peptococcaceae</taxon>
        <taxon>Peptococcaceae incertae sedis</taxon>
        <taxon>Candidatus Avidehalobacter</taxon>
    </lineage>
</organism>
<dbReference type="InterPro" id="IPR002347">
    <property type="entry name" value="SDR_fam"/>
</dbReference>
<protein>
    <submittedName>
        <fullName evidence="4">3-oxoacyl-ACP reductase FabG</fullName>
    </submittedName>
</protein>
<dbReference type="Proteomes" id="UP000824124">
    <property type="component" value="Unassembled WGS sequence"/>
</dbReference>
<dbReference type="EMBL" id="DVMH01000011">
    <property type="protein sequence ID" value="HIU09937.1"/>
    <property type="molecule type" value="Genomic_DNA"/>
</dbReference>
<dbReference type="NCBIfam" id="NF005559">
    <property type="entry name" value="PRK07231.1"/>
    <property type="match status" value="1"/>
</dbReference>
<dbReference type="PANTHER" id="PTHR42879:SF2">
    <property type="entry name" value="3-OXOACYL-[ACYL-CARRIER-PROTEIN] REDUCTASE FABG"/>
    <property type="match status" value="1"/>
</dbReference>
<dbReference type="GO" id="GO:0032787">
    <property type="term" value="P:monocarboxylic acid metabolic process"/>
    <property type="evidence" value="ECO:0007669"/>
    <property type="project" value="UniProtKB-ARBA"/>
</dbReference>
<reference evidence="4" key="2">
    <citation type="journal article" date="2021" name="PeerJ">
        <title>Extensive microbial diversity within the chicken gut microbiome revealed by metagenomics and culture.</title>
        <authorList>
            <person name="Gilroy R."/>
            <person name="Ravi A."/>
            <person name="Getino M."/>
            <person name="Pursley I."/>
            <person name="Horton D.L."/>
            <person name="Alikhan N.F."/>
            <person name="Baker D."/>
            <person name="Gharbi K."/>
            <person name="Hall N."/>
            <person name="Watson M."/>
            <person name="Adriaenssens E.M."/>
            <person name="Foster-Nyarko E."/>
            <person name="Jarju S."/>
            <person name="Secka A."/>
            <person name="Antonio M."/>
            <person name="Oren A."/>
            <person name="Chaudhuri R.R."/>
            <person name="La Ragione R."/>
            <person name="Hildebrand F."/>
            <person name="Pallen M.J."/>
        </authorList>
    </citation>
    <scope>NUCLEOTIDE SEQUENCE</scope>
    <source>
        <strain evidence="4">2830</strain>
    </source>
</reference>
<proteinExistence type="inferred from homology"/>
<dbReference type="InterPro" id="IPR050259">
    <property type="entry name" value="SDR"/>
</dbReference>
<evidence type="ECO:0000256" key="2">
    <source>
        <dbReference type="ARBA" id="ARBA00023002"/>
    </source>
</evidence>
<keyword evidence="2" id="KW-0560">Oxidoreductase</keyword>
<dbReference type="GO" id="GO:0008202">
    <property type="term" value="P:steroid metabolic process"/>
    <property type="evidence" value="ECO:0007669"/>
    <property type="project" value="UniProtKB-KW"/>
</dbReference>
<gene>
    <name evidence="4" type="primary">fabG</name>
    <name evidence="4" type="ORF">IAB00_01585</name>
</gene>
<dbReference type="InterPro" id="IPR020904">
    <property type="entry name" value="Sc_DH/Rdtase_CS"/>
</dbReference>
<dbReference type="InterPro" id="IPR036291">
    <property type="entry name" value="NAD(P)-bd_dom_sf"/>
</dbReference>
<dbReference type="PANTHER" id="PTHR42879">
    <property type="entry name" value="3-OXOACYL-(ACYL-CARRIER-PROTEIN) REDUCTASE"/>
    <property type="match status" value="1"/>
</dbReference>
<dbReference type="AlphaFoldDB" id="A0A9D1HJ36"/>
<dbReference type="GO" id="GO:0016491">
    <property type="term" value="F:oxidoreductase activity"/>
    <property type="evidence" value="ECO:0007669"/>
    <property type="project" value="UniProtKB-KW"/>
</dbReference>
<accession>A0A9D1HJ36</accession>
<keyword evidence="3" id="KW-0753">Steroid metabolism</keyword>
<evidence type="ECO:0000313" key="4">
    <source>
        <dbReference type="EMBL" id="HIU09937.1"/>
    </source>
</evidence>
<keyword evidence="3" id="KW-0443">Lipid metabolism</keyword>
<dbReference type="PRINTS" id="PR00080">
    <property type="entry name" value="SDRFAMILY"/>
</dbReference>
<dbReference type="PROSITE" id="PS00061">
    <property type="entry name" value="ADH_SHORT"/>
    <property type="match status" value="1"/>
</dbReference>
<comment type="caution">
    <text evidence="4">The sequence shown here is derived from an EMBL/GenBank/DDBJ whole genome shotgun (WGS) entry which is preliminary data.</text>
</comment>
<dbReference type="NCBIfam" id="NF047420">
    <property type="entry name" value="EF_P_mod_YmfI"/>
    <property type="match status" value="1"/>
</dbReference>
<sequence>MSKVALVTGAGRGIGRAVAQVLAADGWQVAVNFCRNERAAVDTCAGITAAGGIAIPFQADVADEMQVADMFRQVRQKFGSPALLVNNAGVAHFGLLQEMTTAAWRRLMAVNLDGAFFCCREALPDMLHAKSGCIVNIASVWGQVGASCETAYSASKGGLIAMTKALAKEVGPSGIRVNCVVPGVIDTEMNKRLSRTDMAALAEETPLGRIGSPAEAAAAVKFLSSDEASFITGEVLGVTGGFQ</sequence>
<evidence type="ECO:0000256" key="1">
    <source>
        <dbReference type="ARBA" id="ARBA00006484"/>
    </source>
</evidence>
<comment type="similarity">
    <text evidence="1">Belongs to the short-chain dehydrogenases/reductases (SDR) family.</text>
</comment>
<dbReference type="NCBIfam" id="NF009466">
    <property type="entry name" value="PRK12826.1-2"/>
    <property type="match status" value="1"/>
</dbReference>
<dbReference type="Pfam" id="PF13561">
    <property type="entry name" value="adh_short_C2"/>
    <property type="match status" value="1"/>
</dbReference>
<evidence type="ECO:0000313" key="5">
    <source>
        <dbReference type="Proteomes" id="UP000824124"/>
    </source>
</evidence>
<dbReference type="FunFam" id="3.40.50.720:FF:000173">
    <property type="entry name" value="3-oxoacyl-[acyl-carrier protein] reductase"/>
    <property type="match status" value="1"/>
</dbReference>